<feature type="non-terminal residue" evidence="1">
    <location>
        <position position="151"/>
    </location>
</feature>
<dbReference type="InterPro" id="IPR032675">
    <property type="entry name" value="LRR_dom_sf"/>
</dbReference>
<keyword evidence="2" id="KW-1185">Reference proteome</keyword>
<evidence type="ECO:0000313" key="2">
    <source>
        <dbReference type="Proteomes" id="UP001189429"/>
    </source>
</evidence>
<reference evidence="1" key="1">
    <citation type="submission" date="2023-10" db="EMBL/GenBank/DDBJ databases">
        <authorList>
            <person name="Chen Y."/>
            <person name="Shah S."/>
            <person name="Dougan E. K."/>
            <person name="Thang M."/>
            <person name="Chan C."/>
        </authorList>
    </citation>
    <scope>NUCLEOTIDE SEQUENCE [LARGE SCALE GENOMIC DNA]</scope>
</reference>
<dbReference type="SUPFAM" id="SSF52047">
    <property type="entry name" value="RNI-like"/>
    <property type="match status" value="1"/>
</dbReference>
<dbReference type="Proteomes" id="UP001189429">
    <property type="component" value="Unassembled WGS sequence"/>
</dbReference>
<proteinExistence type="predicted"/>
<organism evidence="1 2">
    <name type="scientific">Prorocentrum cordatum</name>
    <dbReference type="NCBI Taxonomy" id="2364126"/>
    <lineage>
        <taxon>Eukaryota</taxon>
        <taxon>Sar</taxon>
        <taxon>Alveolata</taxon>
        <taxon>Dinophyceae</taxon>
        <taxon>Prorocentrales</taxon>
        <taxon>Prorocentraceae</taxon>
        <taxon>Prorocentrum</taxon>
    </lineage>
</organism>
<gene>
    <name evidence="1" type="ORF">PCOR1329_LOCUS14739</name>
</gene>
<comment type="caution">
    <text evidence="1">The sequence shown here is derived from an EMBL/GenBank/DDBJ whole genome shotgun (WGS) entry which is preliminary data.</text>
</comment>
<dbReference type="Gene3D" id="3.80.10.10">
    <property type="entry name" value="Ribonuclease Inhibitor"/>
    <property type="match status" value="1"/>
</dbReference>
<sequence>MQLIPNGRGRMPSMDNVIQLLSNPAPALTNLDLSGVQIGLKCHIPLCAAIRSHPALREVRMADSGLGSGVDVKRCMGDLFSSRSIVVLDLSWNSFSADVFQNIGEKLTENQVLKSLSLANCSAAVFNSVGGDVVSAAAHFAEYLGRDRCLR</sequence>
<evidence type="ECO:0000313" key="1">
    <source>
        <dbReference type="EMBL" id="CAK0809502.1"/>
    </source>
</evidence>
<protein>
    <submittedName>
        <fullName evidence="1">Uncharacterized protein</fullName>
    </submittedName>
</protein>
<name>A0ABN9QTD9_9DINO</name>
<dbReference type="EMBL" id="CAUYUJ010004430">
    <property type="protein sequence ID" value="CAK0809502.1"/>
    <property type="molecule type" value="Genomic_DNA"/>
</dbReference>
<accession>A0ABN9QTD9</accession>